<evidence type="ECO:0000313" key="3">
    <source>
        <dbReference type="Proteomes" id="UP001347796"/>
    </source>
</evidence>
<proteinExistence type="predicted"/>
<sequence>MLYSGKYSCNCIPVCIIFRPSSSHFDDKVTAYYTVYGAYVGHTNMRASVKLPNGQVIYSSPKPVEVFPPLKLDPQNITLVVGSTFQVLAQGGPQPQSYVEFTVVHDKISTVTGGGLLIAVEVGTTQVIGKAIGTHSSTGENIIYSQVCILFVNCLVIQMRLTFGA</sequence>
<dbReference type="Pfam" id="PF02368">
    <property type="entry name" value="Big_2"/>
    <property type="match status" value="1"/>
</dbReference>
<organism evidence="2 3">
    <name type="scientific">Patella caerulea</name>
    <name type="common">Rayed Mediterranean limpet</name>
    <dbReference type="NCBI Taxonomy" id="87958"/>
    <lineage>
        <taxon>Eukaryota</taxon>
        <taxon>Metazoa</taxon>
        <taxon>Spiralia</taxon>
        <taxon>Lophotrochozoa</taxon>
        <taxon>Mollusca</taxon>
        <taxon>Gastropoda</taxon>
        <taxon>Patellogastropoda</taxon>
        <taxon>Patelloidea</taxon>
        <taxon>Patellidae</taxon>
        <taxon>Patella</taxon>
    </lineage>
</organism>
<keyword evidence="3" id="KW-1185">Reference proteome</keyword>
<name>A0AAN8PC86_PATCE</name>
<reference evidence="2 3" key="1">
    <citation type="submission" date="2024-01" db="EMBL/GenBank/DDBJ databases">
        <title>The genome of the rayed Mediterranean limpet Patella caerulea (Linnaeus, 1758).</title>
        <authorList>
            <person name="Anh-Thu Weber A."/>
            <person name="Halstead-Nussloch G."/>
        </authorList>
    </citation>
    <scope>NUCLEOTIDE SEQUENCE [LARGE SCALE GENOMIC DNA]</scope>
    <source>
        <strain evidence="2">AATW-2023a</strain>
        <tissue evidence="2">Whole specimen</tissue>
    </source>
</reference>
<dbReference type="PANTHER" id="PTHR23019">
    <property type="entry name" value="NUCLEAR PORE MEMBRANE GLYCOPROTEIN GP210-RELATED"/>
    <property type="match status" value="1"/>
</dbReference>
<dbReference type="EMBL" id="JAZGQO010000010">
    <property type="protein sequence ID" value="KAK6175737.1"/>
    <property type="molecule type" value="Genomic_DNA"/>
</dbReference>
<protein>
    <recommendedName>
        <fullName evidence="1">BIG2 domain-containing protein</fullName>
    </recommendedName>
</protein>
<evidence type="ECO:0000313" key="2">
    <source>
        <dbReference type="EMBL" id="KAK6175737.1"/>
    </source>
</evidence>
<gene>
    <name evidence="2" type="ORF">SNE40_014130</name>
</gene>
<dbReference type="PANTHER" id="PTHR23019:SF0">
    <property type="entry name" value="NUCLEAR PORE MEMBRANE GLYCOPROTEIN 210"/>
    <property type="match status" value="1"/>
</dbReference>
<dbReference type="GO" id="GO:0005643">
    <property type="term" value="C:nuclear pore"/>
    <property type="evidence" value="ECO:0007669"/>
    <property type="project" value="TreeGrafter"/>
</dbReference>
<dbReference type="InterPro" id="IPR045197">
    <property type="entry name" value="NUP210-like"/>
</dbReference>
<dbReference type="InterPro" id="IPR003343">
    <property type="entry name" value="Big_2"/>
</dbReference>
<accession>A0AAN8PC86</accession>
<dbReference type="Proteomes" id="UP001347796">
    <property type="component" value="Unassembled WGS sequence"/>
</dbReference>
<feature type="domain" description="BIG2" evidence="1">
    <location>
        <begin position="67"/>
        <end position="128"/>
    </location>
</feature>
<dbReference type="AlphaFoldDB" id="A0AAN8PC86"/>
<comment type="caution">
    <text evidence="2">The sequence shown here is derived from an EMBL/GenBank/DDBJ whole genome shotgun (WGS) entry which is preliminary data.</text>
</comment>
<evidence type="ECO:0000259" key="1">
    <source>
        <dbReference type="Pfam" id="PF02368"/>
    </source>
</evidence>